<dbReference type="PANTHER" id="PTHR31285">
    <property type="entry name" value="NICOTINAMIDE MONONUCLEOTIDE ADENYLYLTRANSFERASE"/>
    <property type="match status" value="1"/>
</dbReference>
<organism evidence="2 3">
    <name type="scientific">Podospora bellae-mahoneyi</name>
    <dbReference type="NCBI Taxonomy" id="2093777"/>
    <lineage>
        <taxon>Eukaryota</taxon>
        <taxon>Fungi</taxon>
        <taxon>Dikarya</taxon>
        <taxon>Ascomycota</taxon>
        <taxon>Pezizomycotina</taxon>
        <taxon>Sordariomycetes</taxon>
        <taxon>Sordariomycetidae</taxon>
        <taxon>Sordariales</taxon>
        <taxon>Podosporaceae</taxon>
        <taxon>Podospora</taxon>
    </lineage>
</organism>
<protein>
    <recommendedName>
        <fullName evidence="4">Nicotinamide-nucleotide adenylyltransferase</fullName>
    </recommendedName>
</protein>
<evidence type="ECO:0000256" key="1">
    <source>
        <dbReference type="SAM" id="MobiDB-lite"/>
    </source>
</evidence>
<sequence>MSSSPGEPPEAGYQPMRPRVSASACVLTAFFSQALTSFKATSSKLGVICTVSRQPVGTSQKDDQLAIPSPLPPRARPRTLIILDSSFNPPTRAHLRMATSAILSEGRPPTTTNHNVENAVDVGGRVETTRLLLLLSINNADKAPKPAPFHQRLGLMWAFAQDVQAWLQQQANIAIDVDIGLSTLPFFHEKSEAIDQVGFYQRGAPEVKMGQVMLVGYDTLIRVFNPKYYGPVAAPPPGTPLDTSVPTAAENKQEKPRTPMQKALGPLFQRARLRVTMRTDDEWGGKDEQLKYLQDLVQGDDGEEGGGHGLGRIGGSKEWAERIEMVEGREAGTEVVSSTYARDAAREGNRERLDKMVSDGVKWWIEEEGLYRE</sequence>
<evidence type="ECO:0000313" key="2">
    <source>
        <dbReference type="EMBL" id="KAK4640060.1"/>
    </source>
</evidence>
<dbReference type="GeneID" id="87901062"/>
<dbReference type="EMBL" id="JAFFGZ010000008">
    <property type="protein sequence ID" value="KAK4640060.1"/>
    <property type="molecule type" value="Genomic_DNA"/>
</dbReference>
<dbReference type="RefSeq" id="XP_062729036.1">
    <property type="nucleotide sequence ID" value="XM_062881580.1"/>
</dbReference>
<comment type="caution">
    <text evidence="2">The sequence shown here is derived from an EMBL/GenBank/DDBJ whole genome shotgun (WGS) entry which is preliminary data.</text>
</comment>
<accession>A0ABR0FAE7</accession>
<dbReference type="Proteomes" id="UP001322138">
    <property type="component" value="Unassembled WGS sequence"/>
</dbReference>
<dbReference type="PANTHER" id="PTHR31285:SF0">
    <property type="entry name" value="NICOTINAMIDE MONONUCLEOTIDE ADENYLYLTRANSFERASE"/>
    <property type="match status" value="1"/>
</dbReference>
<proteinExistence type="predicted"/>
<name>A0ABR0FAE7_9PEZI</name>
<gene>
    <name evidence="2" type="ORF">QC761_611810</name>
</gene>
<evidence type="ECO:0008006" key="4">
    <source>
        <dbReference type="Google" id="ProtNLM"/>
    </source>
</evidence>
<dbReference type="InterPro" id="IPR014729">
    <property type="entry name" value="Rossmann-like_a/b/a_fold"/>
</dbReference>
<dbReference type="SUPFAM" id="SSF52374">
    <property type="entry name" value="Nucleotidylyl transferase"/>
    <property type="match status" value="1"/>
</dbReference>
<evidence type="ECO:0000313" key="3">
    <source>
        <dbReference type="Proteomes" id="UP001322138"/>
    </source>
</evidence>
<feature type="region of interest" description="Disordered" evidence="1">
    <location>
        <begin position="235"/>
        <end position="258"/>
    </location>
</feature>
<keyword evidence="3" id="KW-1185">Reference proteome</keyword>
<dbReference type="Gene3D" id="3.40.50.620">
    <property type="entry name" value="HUPs"/>
    <property type="match status" value="1"/>
</dbReference>
<reference evidence="2 3" key="1">
    <citation type="journal article" date="2023" name="bioRxiv">
        <title>High-quality genome assemblies of four members of thePodospora anserinaspecies complex.</title>
        <authorList>
            <person name="Ament-Velasquez S.L."/>
            <person name="Vogan A.A."/>
            <person name="Wallerman O."/>
            <person name="Hartmann F."/>
            <person name="Gautier V."/>
            <person name="Silar P."/>
            <person name="Giraud T."/>
            <person name="Johannesson H."/>
        </authorList>
    </citation>
    <scope>NUCLEOTIDE SEQUENCE [LARGE SCALE GENOMIC DNA]</scope>
    <source>
        <strain evidence="2 3">CBS 112042</strain>
    </source>
</reference>